<reference evidence="1" key="1">
    <citation type="submission" date="2019-11" db="EMBL/GenBank/DDBJ databases">
        <title>Nori genome reveals adaptations in red seaweeds to the harsh intertidal environment.</title>
        <authorList>
            <person name="Wang D."/>
            <person name="Mao Y."/>
        </authorList>
    </citation>
    <scope>NUCLEOTIDE SEQUENCE</scope>
    <source>
        <tissue evidence="1">Gametophyte</tissue>
    </source>
</reference>
<evidence type="ECO:0000313" key="1">
    <source>
        <dbReference type="EMBL" id="KAK1860287.1"/>
    </source>
</evidence>
<gene>
    <name evidence="1" type="ORF">I4F81_002876</name>
</gene>
<organism evidence="1 2">
    <name type="scientific">Pyropia yezoensis</name>
    <name type="common">Susabi-nori</name>
    <name type="synonym">Porphyra yezoensis</name>
    <dbReference type="NCBI Taxonomy" id="2788"/>
    <lineage>
        <taxon>Eukaryota</taxon>
        <taxon>Rhodophyta</taxon>
        <taxon>Bangiophyceae</taxon>
        <taxon>Bangiales</taxon>
        <taxon>Bangiaceae</taxon>
        <taxon>Pyropia</taxon>
    </lineage>
</organism>
<name>A0ACC3BR14_PYRYE</name>
<evidence type="ECO:0000313" key="2">
    <source>
        <dbReference type="Proteomes" id="UP000798662"/>
    </source>
</evidence>
<sequence length="334" mass="36777">MGATCSCAGLRRLERRGPLANEASVKFTTEEAPSSTRGTWPRFFSWNDSDNLDAGTSIAVLSKVAEVWKMRSSGIPALLFGDQLAAHRRADTVEYALDLGLFLFPLAKNTSQLIHPLDEAPSGVLHLVTRNNHEEAVMDGMLTNSKTRDALLMAAYDAERRGFTRPIIRLAFRRRGLRPFDPELMQSNVRANLGMVETGETPVEAARRATAAVLQDARERAADVRGTVASGRFMVQRGVFHSPFLLLEKHRQASAEAAKERQDNADRTPARAKKKAGKERDRAEKAAARALRRCCVCTDKEYRGGKAWTGSVQQFSGMPHVRQVFPSGDRAGAG</sequence>
<keyword evidence="2" id="KW-1185">Reference proteome</keyword>
<accession>A0ACC3BR14</accession>
<protein>
    <submittedName>
        <fullName evidence="1">Uncharacterized protein</fullName>
    </submittedName>
</protein>
<dbReference type="EMBL" id="CM020618">
    <property type="protein sequence ID" value="KAK1860287.1"/>
    <property type="molecule type" value="Genomic_DNA"/>
</dbReference>
<dbReference type="Proteomes" id="UP000798662">
    <property type="component" value="Chromosome 1"/>
</dbReference>
<comment type="caution">
    <text evidence="1">The sequence shown here is derived from an EMBL/GenBank/DDBJ whole genome shotgun (WGS) entry which is preliminary data.</text>
</comment>
<proteinExistence type="predicted"/>